<protein>
    <recommendedName>
        <fullName evidence="3">DDE Tnp4 domain-containing protein</fullName>
    </recommendedName>
</protein>
<comment type="cofactor">
    <cofactor evidence="1">
        <name>a divalent metal cation</name>
        <dbReference type="ChEBI" id="CHEBI:60240"/>
    </cofactor>
</comment>
<dbReference type="Pfam" id="PF20711">
    <property type="entry name" value="DUF6825"/>
    <property type="match status" value="1"/>
</dbReference>
<keyword evidence="5" id="KW-1185">Reference proteome</keyword>
<name>A0ABR2P8I0_9ROSI</name>
<evidence type="ECO:0000259" key="3">
    <source>
        <dbReference type="Pfam" id="PF13359"/>
    </source>
</evidence>
<dbReference type="PANTHER" id="PTHR35745">
    <property type="entry name" value="BNACNNG14650D PROTEIN"/>
    <property type="match status" value="1"/>
</dbReference>
<dbReference type="InterPro" id="IPR040003">
    <property type="entry name" value="PG18-like"/>
</dbReference>
<feature type="domain" description="DDE Tnp4" evidence="3">
    <location>
        <begin position="63"/>
        <end position="121"/>
    </location>
</feature>
<keyword evidence="2" id="KW-0479">Metal-binding</keyword>
<comment type="caution">
    <text evidence="4">The sequence shown here is derived from an EMBL/GenBank/DDBJ whole genome shotgun (WGS) entry which is preliminary data.</text>
</comment>
<dbReference type="Pfam" id="PF13359">
    <property type="entry name" value="DDE_Tnp_4"/>
    <property type="match status" value="1"/>
</dbReference>
<evidence type="ECO:0000313" key="4">
    <source>
        <dbReference type="EMBL" id="KAK8984742.1"/>
    </source>
</evidence>
<dbReference type="InterPro" id="IPR027806">
    <property type="entry name" value="HARBI1_dom"/>
</dbReference>
<organism evidence="4 5">
    <name type="scientific">Hibiscus sabdariffa</name>
    <name type="common">roselle</name>
    <dbReference type="NCBI Taxonomy" id="183260"/>
    <lineage>
        <taxon>Eukaryota</taxon>
        <taxon>Viridiplantae</taxon>
        <taxon>Streptophyta</taxon>
        <taxon>Embryophyta</taxon>
        <taxon>Tracheophyta</taxon>
        <taxon>Spermatophyta</taxon>
        <taxon>Magnoliopsida</taxon>
        <taxon>eudicotyledons</taxon>
        <taxon>Gunneridae</taxon>
        <taxon>Pentapetalae</taxon>
        <taxon>rosids</taxon>
        <taxon>malvids</taxon>
        <taxon>Malvales</taxon>
        <taxon>Malvaceae</taxon>
        <taxon>Malvoideae</taxon>
        <taxon>Hibiscus</taxon>
    </lineage>
</organism>
<sequence>MLGVARDNESRNVLDAFFLGKAVAKALNERIESTIGEFLSVVGRLQAEKQKQVQDFQGCLGALDGTFIKVNVALSDRPRYRTRKNEIATNVLGVCTPDMQFIYVLPGWEGSATDGRVLRDAISRRNGLNVPQDSSQVEEVNESEMIRHCEPSTTWTEWRDKLATDMFTSWLTSRSL</sequence>
<evidence type="ECO:0000256" key="1">
    <source>
        <dbReference type="ARBA" id="ARBA00001968"/>
    </source>
</evidence>
<accession>A0ABR2P8I0</accession>
<dbReference type="EMBL" id="JBBPBN010000075">
    <property type="protein sequence ID" value="KAK8984742.1"/>
    <property type="molecule type" value="Genomic_DNA"/>
</dbReference>
<proteinExistence type="predicted"/>
<evidence type="ECO:0000256" key="2">
    <source>
        <dbReference type="ARBA" id="ARBA00022723"/>
    </source>
</evidence>
<gene>
    <name evidence="4" type="ORF">V6N11_020058</name>
</gene>
<dbReference type="Proteomes" id="UP001396334">
    <property type="component" value="Unassembled WGS sequence"/>
</dbReference>
<reference evidence="4 5" key="1">
    <citation type="journal article" date="2024" name="G3 (Bethesda)">
        <title>Genome assembly of Hibiscus sabdariffa L. provides insights into metabolisms of medicinal natural products.</title>
        <authorList>
            <person name="Kim T."/>
        </authorList>
    </citation>
    <scope>NUCLEOTIDE SEQUENCE [LARGE SCALE GENOMIC DNA]</scope>
    <source>
        <strain evidence="4">TK-2024</strain>
        <tissue evidence="4">Old leaves</tissue>
    </source>
</reference>
<dbReference type="PANTHER" id="PTHR35745:SF1">
    <property type="entry name" value="OS04G0513000 PROTEIN"/>
    <property type="match status" value="1"/>
</dbReference>
<evidence type="ECO:0000313" key="5">
    <source>
        <dbReference type="Proteomes" id="UP001396334"/>
    </source>
</evidence>